<dbReference type="Ensembl" id="ENSOTST00005066002.2">
    <property type="protein sequence ID" value="ENSOTSP00005060654.2"/>
    <property type="gene ID" value="ENSOTSG00005028387.2"/>
</dbReference>
<accession>A0A8C8H5Q2</accession>
<dbReference type="InterPro" id="IPR035892">
    <property type="entry name" value="C2_domain_sf"/>
</dbReference>
<feature type="coiled-coil region" evidence="6">
    <location>
        <begin position="410"/>
        <end position="458"/>
    </location>
</feature>
<feature type="compositionally biased region" description="Acidic residues" evidence="7">
    <location>
        <begin position="1102"/>
        <end position="1129"/>
    </location>
</feature>
<dbReference type="PANTHER" id="PTHR14240:SF1">
    <property type="entry name" value="PROTEIN FANTOM-RELATED"/>
    <property type="match status" value="1"/>
</dbReference>
<dbReference type="GO" id="GO:0046548">
    <property type="term" value="P:retinal rod cell development"/>
    <property type="evidence" value="ECO:0007669"/>
    <property type="project" value="TreeGrafter"/>
</dbReference>
<evidence type="ECO:0000256" key="3">
    <source>
        <dbReference type="ARBA" id="ARBA00023054"/>
    </source>
</evidence>
<organism evidence="9 10">
    <name type="scientific">Oncorhynchus tshawytscha</name>
    <name type="common">Chinook salmon</name>
    <name type="synonym">Salmo tshawytscha</name>
    <dbReference type="NCBI Taxonomy" id="74940"/>
    <lineage>
        <taxon>Eukaryota</taxon>
        <taxon>Metazoa</taxon>
        <taxon>Chordata</taxon>
        <taxon>Craniata</taxon>
        <taxon>Vertebrata</taxon>
        <taxon>Euteleostomi</taxon>
        <taxon>Actinopterygii</taxon>
        <taxon>Neopterygii</taxon>
        <taxon>Teleostei</taxon>
        <taxon>Protacanthopterygii</taxon>
        <taxon>Salmoniformes</taxon>
        <taxon>Salmonidae</taxon>
        <taxon>Salmoninae</taxon>
        <taxon>Oncorhynchus</taxon>
    </lineage>
</organism>
<dbReference type="Pfam" id="PF11618">
    <property type="entry name" value="C2-C2_1"/>
    <property type="match status" value="1"/>
</dbReference>
<dbReference type="InterPro" id="IPR031139">
    <property type="entry name" value="RPGRIP1_fam"/>
</dbReference>
<proteinExistence type="inferred from homology"/>
<evidence type="ECO:0000256" key="1">
    <source>
        <dbReference type="ARBA" id="ARBA00004138"/>
    </source>
</evidence>
<dbReference type="SUPFAM" id="SSF49562">
    <property type="entry name" value="C2 domain (Calcium/lipid-binding domain, CaLB)"/>
    <property type="match status" value="2"/>
</dbReference>
<reference evidence="9" key="1">
    <citation type="submission" date="2025-08" db="UniProtKB">
        <authorList>
            <consortium name="Ensembl"/>
        </authorList>
    </citation>
    <scope>IDENTIFICATION</scope>
</reference>
<feature type="coiled-coil region" evidence="6">
    <location>
        <begin position="107"/>
        <end position="148"/>
    </location>
</feature>
<evidence type="ECO:0000259" key="8">
    <source>
        <dbReference type="PROSITE" id="PS50004"/>
    </source>
</evidence>
<dbReference type="GO" id="GO:0032391">
    <property type="term" value="C:photoreceptor connecting cilium"/>
    <property type="evidence" value="ECO:0007669"/>
    <property type="project" value="TreeGrafter"/>
</dbReference>
<evidence type="ECO:0000256" key="6">
    <source>
        <dbReference type="SAM" id="Coils"/>
    </source>
</evidence>
<evidence type="ECO:0000256" key="5">
    <source>
        <dbReference type="ARBA" id="ARBA00023273"/>
    </source>
</evidence>
<gene>
    <name evidence="9" type="primary">RPGRIP1L</name>
</gene>
<dbReference type="Pfam" id="PF18111">
    <property type="entry name" value="RPGR1_C"/>
    <property type="match status" value="1"/>
</dbReference>
<dbReference type="InterPro" id="IPR041091">
    <property type="entry name" value="RPGRIP1_C"/>
</dbReference>
<protein>
    <recommendedName>
        <fullName evidence="8">C2 domain-containing protein</fullName>
    </recommendedName>
</protein>
<feature type="region of interest" description="Disordered" evidence="7">
    <location>
        <begin position="1033"/>
        <end position="1148"/>
    </location>
</feature>
<feature type="coiled-coil region" evidence="6">
    <location>
        <begin position="341"/>
        <end position="368"/>
    </location>
</feature>
<evidence type="ECO:0000256" key="4">
    <source>
        <dbReference type="ARBA" id="ARBA00023069"/>
    </source>
</evidence>
<dbReference type="SMART" id="SM00239">
    <property type="entry name" value="C2"/>
    <property type="match status" value="1"/>
</dbReference>
<dbReference type="GO" id="GO:1905515">
    <property type="term" value="P:non-motile cilium assembly"/>
    <property type="evidence" value="ECO:0007669"/>
    <property type="project" value="TreeGrafter"/>
</dbReference>
<keyword evidence="3 6" id="KW-0175">Coiled coil</keyword>
<dbReference type="CDD" id="cd00030">
    <property type="entry name" value="C2"/>
    <property type="match status" value="1"/>
</dbReference>
<evidence type="ECO:0000313" key="10">
    <source>
        <dbReference type="Proteomes" id="UP000694402"/>
    </source>
</evidence>
<comment type="similarity">
    <text evidence="2">Belongs to the RPGRIP1 family.</text>
</comment>
<dbReference type="Proteomes" id="UP000694402">
    <property type="component" value="Unassembled WGS sequence"/>
</dbReference>
<name>A0A8C8H5Q2_ONCTS</name>
<keyword evidence="10" id="KW-1185">Reference proteome</keyword>
<dbReference type="PROSITE" id="PS50004">
    <property type="entry name" value="C2"/>
    <property type="match status" value="1"/>
</dbReference>
<feature type="coiled-coil region" evidence="6">
    <location>
        <begin position="502"/>
        <end position="575"/>
    </location>
</feature>
<comment type="subcellular location">
    <subcellularLocation>
        <location evidence="1">Cell projection</location>
        <location evidence="1">Cilium</location>
    </subcellularLocation>
</comment>
<dbReference type="PANTHER" id="PTHR14240">
    <property type="entry name" value="RETINITIS PIGMENTOSA GTPASE REGULATOR-INTERACTING PROTEIN"/>
    <property type="match status" value="1"/>
</dbReference>
<evidence type="ECO:0000256" key="2">
    <source>
        <dbReference type="ARBA" id="ARBA00006042"/>
    </source>
</evidence>
<dbReference type="FunFam" id="2.60.40.150:FF:000073">
    <property type="entry name" value="protein fantom isoform X1"/>
    <property type="match status" value="1"/>
</dbReference>
<dbReference type="GeneTree" id="ENSGT00520000055620"/>
<dbReference type="InterPro" id="IPR000008">
    <property type="entry name" value="C2_dom"/>
</dbReference>
<feature type="coiled-coil region" evidence="6">
    <location>
        <begin position="208"/>
        <end position="260"/>
    </location>
</feature>
<sequence length="1333" mass="151246">MSTFADETAADVPVKDITLNLTKVGVGLSEMLVAQNARARQAILRVSREELEDRFLRLHEENLLLKQHTHKQEDKIKRMATKLVRLVKDRRRVEQVAAGGVRPGSRDVELEEMMEELQEKVQELQMQNEGLKQRLLAAKQQLQTQSKRPTPYGHVQSRVNTGLRRLREDTFSLAQLPPAAPRGPRSVEVEMSGRAPQGLLPRYGHSLLDDARAEIRNLENVIETQRSHIEEMDKAAELLRDQLRRKERKFEESLLHLREQQTTGQRSTIKDNVEMIRLQKQLVEKGNAFTVLEGRFLQLQESQRTLKVSHEAVMAKVDELMGQLKDERLRSLGLESQLQANSFSQRRTEELQEQIFDLEKERVLLKDNCDKLVNSAFDVSQDQTFRMREQQLKLQIAQLELALKSDLTDKNEILDKIKVERDMNEKLSQEKEDIQLRFLEQKQQLDEIRDRIKFYTKESEVDVAELSEALMLIKVRKSQRSGELGFLEQVEEEVRSDTEHSVRELQATYAETIQELEKTRNMLIVQHKINKDYQAEVEAVTRKMDDSKLQYELKLERLAQLLDMRAAKIKKLEAQLKDIAYGTKSHVFKPEVTDDDVADEFDETVHLERGENLLEIHIGMATLSPVALETLSDREPSTFCTYAFYDFELQATPVVRGARPAYGFTSQYVVRVDDLFLQYLHTGSVTLELQLARGMDFTTVAVGQLRLSQLLENNSKTHGIVQLVGVAGEVQSFGSVEYWVRLRVPMEQAIRLYKERVKALGYLSSAFNAEQQVSTSTLTPHSVSADGGMNLNELNVTVRCCSNLTSRHAHPPSPYVVYQFYDFPDHDTCIVGDCSEPQFEDNMSFPVAMEAELDSYLKAGALLLYVFDDHDTQSEMYLGKARVPLLSLAHDKAITGTFELTDPSGLPSGHIDVTLKWKFTYLPPPGSTMTVEQAKFVPKERPVKLTTQKVEEKKVEVEQKRREEEEEEKREGKKEELRMVVKEEKRAKALIPLPTTSTASEMPLPKPRIRTLVKEKTASKKVSFVDVTAPGNQEAENVSCPSILPGTEKREVSKLPPLTKVVTGSAVAPEPPQSTTEEEDDEEESHFSEGQVIVASSQSTSDESDISEEILEQMEDLEAAPVAEDEEQSESILSDSDDCIVPGQSSMGRKPSERVRVEIVSLSLRPESRAAADCSVVRLFVEYSLLDMPSEETPLSLPKPSPGMTSHYNYSNVIHVDKENNKSRREILRGVLEGRNPQMESVRFTVVSEPPEEEEQEKECEDVGVAFFRIPDILEQQQDLIETSLNIVDVQDSSVVVGSLCVSVEGLEALQSIMEDADHDYTPLSSLEQKAEG</sequence>
<dbReference type="Gene3D" id="2.60.40.150">
    <property type="entry name" value="C2 domain"/>
    <property type="match status" value="3"/>
</dbReference>
<dbReference type="Pfam" id="PF00168">
    <property type="entry name" value="C2"/>
    <property type="match status" value="1"/>
</dbReference>
<dbReference type="GO" id="GO:0005856">
    <property type="term" value="C:cytoskeleton"/>
    <property type="evidence" value="ECO:0007669"/>
    <property type="project" value="UniProtKB-ARBA"/>
</dbReference>
<reference evidence="9" key="2">
    <citation type="submission" date="2025-09" db="UniProtKB">
        <authorList>
            <consortium name="Ensembl"/>
        </authorList>
    </citation>
    <scope>IDENTIFICATION</scope>
</reference>
<evidence type="ECO:0000313" key="9">
    <source>
        <dbReference type="Ensembl" id="ENSOTSP00005060654.2"/>
    </source>
</evidence>
<feature type="domain" description="C2" evidence="8">
    <location>
        <begin position="772"/>
        <end position="898"/>
    </location>
</feature>
<dbReference type="InterPro" id="IPR021656">
    <property type="entry name" value="C2-C2_1"/>
</dbReference>
<evidence type="ECO:0000256" key="7">
    <source>
        <dbReference type="SAM" id="MobiDB-lite"/>
    </source>
</evidence>
<feature type="region of interest" description="Disordered" evidence="7">
    <location>
        <begin position="952"/>
        <end position="975"/>
    </location>
</feature>
<keyword evidence="4" id="KW-0969">Cilium</keyword>
<keyword evidence="5" id="KW-0966">Cell projection</keyword>